<dbReference type="EMBL" id="GBXM01005468">
    <property type="protein sequence ID" value="JAI03110.1"/>
    <property type="molecule type" value="Transcribed_RNA"/>
</dbReference>
<proteinExistence type="predicted"/>
<protein>
    <submittedName>
        <fullName evidence="1">Uncharacterized protein</fullName>
    </submittedName>
</protein>
<name>A0A0E9XKB3_ANGAN</name>
<reference evidence="1" key="1">
    <citation type="submission" date="2014-11" db="EMBL/GenBank/DDBJ databases">
        <authorList>
            <person name="Amaro Gonzalez C."/>
        </authorList>
    </citation>
    <scope>NUCLEOTIDE SEQUENCE</scope>
</reference>
<organism evidence="1">
    <name type="scientific">Anguilla anguilla</name>
    <name type="common">European freshwater eel</name>
    <name type="synonym">Muraena anguilla</name>
    <dbReference type="NCBI Taxonomy" id="7936"/>
    <lineage>
        <taxon>Eukaryota</taxon>
        <taxon>Metazoa</taxon>
        <taxon>Chordata</taxon>
        <taxon>Craniata</taxon>
        <taxon>Vertebrata</taxon>
        <taxon>Euteleostomi</taxon>
        <taxon>Actinopterygii</taxon>
        <taxon>Neopterygii</taxon>
        <taxon>Teleostei</taxon>
        <taxon>Anguilliformes</taxon>
        <taxon>Anguillidae</taxon>
        <taxon>Anguilla</taxon>
    </lineage>
</organism>
<evidence type="ECO:0000313" key="1">
    <source>
        <dbReference type="EMBL" id="JAI03110.1"/>
    </source>
</evidence>
<accession>A0A0E9XKB3</accession>
<sequence>MSFVKQLQNVSGFINLNFYYAVIYTVYYCNTLSGIKSPYSEYLQTDYFSEPTVVCSYVSESRHLGWNSLRDADYMNGTSQM</sequence>
<reference evidence="1" key="2">
    <citation type="journal article" date="2015" name="Fish Shellfish Immunol.">
        <title>Early steps in the European eel (Anguilla anguilla)-Vibrio vulnificus interaction in the gills: Role of the RtxA13 toxin.</title>
        <authorList>
            <person name="Callol A."/>
            <person name="Pajuelo D."/>
            <person name="Ebbesson L."/>
            <person name="Teles M."/>
            <person name="MacKenzie S."/>
            <person name="Amaro C."/>
        </authorList>
    </citation>
    <scope>NUCLEOTIDE SEQUENCE</scope>
</reference>
<dbReference type="AlphaFoldDB" id="A0A0E9XKB3"/>